<keyword evidence="3" id="KW-1185">Reference proteome</keyword>
<evidence type="ECO:0000313" key="3">
    <source>
        <dbReference type="Proteomes" id="UP000078492"/>
    </source>
</evidence>
<dbReference type="Pfam" id="PF26634">
    <property type="entry name" value="DUF8207"/>
    <property type="match status" value="1"/>
</dbReference>
<reference evidence="2 3" key="1">
    <citation type="submission" date="2015-09" db="EMBL/GenBank/DDBJ databases">
        <title>Trachymyrmex cornetzi WGS genome.</title>
        <authorList>
            <person name="Nygaard S."/>
            <person name="Hu H."/>
            <person name="Boomsma J."/>
            <person name="Zhang G."/>
        </authorList>
    </citation>
    <scope>NUCLEOTIDE SEQUENCE [LARGE SCALE GENOMIC DNA]</scope>
    <source>
        <strain evidence="2">Tcor2-1</strain>
        <tissue evidence="2">Whole body</tissue>
    </source>
</reference>
<proteinExistence type="predicted"/>
<protein>
    <recommendedName>
        <fullName evidence="1">DUF8207 domain-containing protein</fullName>
    </recommendedName>
</protein>
<feature type="domain" description="DUF8207" evidence="1">
    <location>
        <begin position="33"/>
        <end position="132"/>
    </location>
</feature>
<evidence type="ECO:0000313" key="2">
    <source>
        <dbReference type="EMBL" id="KYN22401.1"/>
    </source>
</evidence>
<dbReference type="EMBL" id="KQ979162">
    <property type="protein sequence ID" value="KYN22401.1"/>
    <property type="molecule type" value="Genomic_DNA"/>
</dbReference>
<dbReference type="PANTHER" id="PTHR35374:SF1">
    <property type="entry name" value="PROTEIN KINASE DOMAIN-CONTAINING PROTEIN"/>
    <property type="match status" value="1"/>
</dbReference>
<dbReference type="InterPro" id="IPR058520">
    <property type="entry name" value="DUF8207"/>
</dbReference>
<accession>A0A151JB71</accession>
<gene>
    <name evidence="2" type="ORF">ALC57_05213</name>
</gene>
<dbReference type="PANTHER" id="PTHR35374">
    <property type="entry name" value="CYCLIN-DEPENDENT KINASE 11A-LIKE"/>
    <property type="match status" value="1"/>
</dbReference>
<name>A0A151JB71_9HYME</name>
<dbReference type="AlphaFoldDB" id="A0A151JB71"/>
<evidence type="ECO:0000259" key="1">
    <source>
        <dbReference type="Pfam" id="PF26634"/>
    </source>
</evidence>
<dbReference type="STRING" id="471704.A0A151JB71"/>
<organism evidence="2 3">
    <name type="scientific">Trachymyrmex cornetzi</name>
    <dbReference type="NCBI Taxonomy" id="471704"/>
    <lineage>
        <taxon>Eukaryota</taxon>
        <taxon>Metazoa</taxon>
        <taxon>Ecdysozoa</taxon>
        <taxon>Arthropoda</taxon>
        <taxon>Hexapoda</taxon>
        <taxon>Insecta</taxon>
        <taxon>Pterygota</taxon>
        <taxon>Neoptera</taxon>
        <taxon>Endopterygota</taxon>
        <taxon>Hymenoptera</taxon>
        <taxon>Apocrita</taxon>
        <taxon>Aculeata</taxon>
        <taxon>Formicoidea</taxon>
        <taxon>Formicidae</taxon>
        <taxon>Myrmicinae</taxon>
        <taxon>Trachymyrmex</taxon>
    </lineage>
</organism>
<dbReference type="Proteomes" id="UP000078492">
    <property type="component" value="Unassembled WGS sequence"/>
</dbReference>
<sequence>MSEGREALRAGLCPLSQNYVEAVLSGNKWKSGIDYVYGVYLHRVGLTFSNKRFDVHDADNIIIDDVRYAGISGLYELIFKRIQDDLLYTEDDMKKYKSILLATNEHKHKHQAQGRLLSNRGYKYKHIIAPLMSITPKKQSKKSGKGLPHAMTLNDNAIDYVHLDDSNELVNLGAERRRLVEELHAPARRNFPRRRVIVQGYDGLWQVGIVEMRPYSSFNRDHHYILTVIDEQVRVGRSRERV</sequence>